<reference evidence="1" key="1">
    <citation type="journal article" date="2017" name="Nature">
        <title>The sunflower genome provides insights into oil metabolism, flowering and Asterid evolution.</title>
        <authorList>
            <person name="Badouin H."/>
            <person name="Gouzy J."/>
            <person name="Grassa C.J."/>
            <person name="Murat F."/>
            <person name="Staton S.E."/>
            <person name="Cottret L."/>
            <person name="Lelandais-Briere C."/>
            <person name="Owens G.L."/>
            <person name="Carrere S."/>
            <person name="Mayjonade B."/>
            <person name="Legrand L."/>
            <person name="Gill N."/>
            <person name="Kane N.C."/>
            <person name="Bowers J.E."/>
            <person name="Hubner S."/>
            <person name="Bellec A."/>
            <person name="Berard A."/>
            <person name="Berges H."/>
            <person name="Blanchet N."/>
            <person name="Boniface M.C."/>
            <person name="Brunel D."/>
            <person name="Catrice O."/>
            <person name="Chaidir N."/>
            <person name="Claudel C."/>
            <person name="Donnadieu C."/>
            <person name="Faraut T."/>
            <person name="Fievet G."/>
            <person name="Helmstetter N."/>
            <person name="King M."/>
            <person name="Knapp S.J."/>
            <person name="Lai Z."/>
            <person name="Le Paslier M.C."/>
            <person name="Lippi Y."/>
            <person name="Lorenzon L."/>
            <person name="Mandel J.R."/>
            <person name="Marage G."/>
            <person name="Marchand G."/>
            <person name="Marquand E."/>
            <person name="Bret-Mestries E."/>
            <person name="Morien E."/>
            <person name="Nambeesan S."/>
            <person name="Nguyen T."/>
            <person name="Pegot-Espagnet P."/>
            <person name="Pouilly N."/>
            <person name="Raftis F."/>
            <person name="Sallet E."/>
            <person name="Schiex T."/>
            <person name="Thomas J."/>
            <person name="Vandecasteele C."/>
            <person name="Vares D."/>
            <person name="Vear F."/>
            <person name="Vautrin S."/>
            <person name="Crespi M."/>
            <person name="Mangin B."/>
            <person name="Burke J.M."/>
            <person name="Salse J."/>
            <person name="Munos S."/>
            <person name="Vincourt P."/>
            <person name="Rieseberg L.H."/>
            <person name="Langlade N.B."/>
        </authorList>
    </citation>
    <scope>NUCLEOTIDE SEQUENCE</scope>
    <source>
        <tissue evidence="1">Leaves</tissue>
    </source>
</reference>
<proteinExistence type="predicted"/>
<dbReference type="Gramene" id="mRNA:HanXRQr2_Chr01g0014801">
    <property type="protein sequence ID" value="mRNA:HanXRQr2_Chr01g0014801"/>
    <property type="gene ID" value="HanXRQr2_Chr01g0014801"/>
</dbReference>
<name>A0A9K3JUN6_HELAN</name>
<dbReference type="EMBL" id="MNCJ02000316">
    <property type="protein sequence ID" value="KAF5821506.1"/>
    <property type="molecule type" value="Genomic_DNA"/>
</dbReference>
<evidence type="ECO:0000313" key="1">
    <source>
        <dbReference type="EMBL" id="KAF5821506.1"/>
    </source>
</evidence>
<accession>A0A9K3JUN6</accession>
<dbReference type="Proteomes" id="UP000215914">
    <property type="component" value="Unassembled WGS sequence"/>
</dbReference>
<gene>
    <name evidence="1" type="ORF">HanXRQr2_Chr01g0014801</name>
</gene>
<protein>
    <submittedName>
        <fullName evidence="1">Uncharacterized protein</fullName>
    </submittedName>
</protein>
<reference evidence="1" key="2">
    <citation type="submission" date="2020-06" db="EMBL/GenBank/DDBJ databases">
        <title>Helianthus annuus Genome sequencing and assembly Release 2.</title>
        <authorList>
            <person name="Gouzy J."/>
            <person name="Langlade N."/>
            <person name="Munos S."/>
        </authorList>
    </citation>
    <scope>NUCLEOTIDE SEQUENCE</scope>
    <source>
        <tissue evidence="1">Leaves</tissue>
    </source>
</reference>
<comment type="caution">
    <text evidence="1">The sequence shown here is derived from an EMBL/GenBank/DDBJ whole genome shotgun (WGS) entry which is preliminary data.</text>
</comment>
<keyword evidence="2" id="KW-1185">Reference proteome</keyword>
<dbReference type="AlphaFoldDB" id="A0A9K3JUN6"/>
<sequence>MQEGFDRYQLGTSPVATGTHLKTGLGVQSGGFESVCRLFAPLELGWEFTVKQRYQVANLERNIRSAIRVPKLFKKRKSWREKDIERNFGVLKKR</sequence>
<evidence type="ECO:0000313" key="2">
    <source>
        <dbReference type="Proteomes" id="UP000215914"/>
    </source>
</evidence>
<organism evidence="1 2">
    <name type="scientific">Helianthus annuus</name>
    <name type="common">Common sunflower</name>
    <dbReference type="NCBI Taxonomy" id="4232"/>
    <lineage>
        <taxon>Eukaryota</taxon>
        <taxon>Viridiplantae</taxon>
        <taxon>Streptophyta</taxon>
        <taxon>Embryophyta</taxon>
        <taxon>Tracheophyta</taxon>
        <taxon>Spermatophyta</taxon>
        <taxon>Magnoliopsida</taxon>
        <taxon>eudicotyledons</taxon>
        <taxon>Gunneridae</taxon>
        <taxon>Pentapetalae</taxon>
        <taxon>asterids</taxon>
        <taxon>campanulids</taxon>
        <taxon>Asterales</taxon>
        <taxon>Asteraceae</taxon>
        <taxon>Asteroideae</taxon>
        <taxon>Heliantheae alliance</taxon>
        <taxon>Heliantheae</taxon>
        <taxon>Helianthus</taxon>
    </lineage>
</organism>